<dbReference type="Ensembl" id="ENSCCNT00000006529.1">
    <property type="protein sequence ID" value="ENSCCNP00000004960.1"/>
    <property type="gene ID" value="ENSCCNG00000005299.1"/>
</dbReference>
<feature type="compositionally biased region" description="Pro residues" evidence="1">
    <location>
        <begin position="46"/>
        <end position="57"/>
    </location>
</feature>
<dbReference type="InterPro" id="IPR029096">
    <property type="entry name" value="Dppa3"/>
</dbReference>
<dbReference type="PANTHER" id="PTHR31577">
    <property type="entry name" value="DEVELOPMENTAL PLURIPOTENCY-ASSOCIATED PROTEIN 3-RELATED"/>
    <property type="match status" value="1"/>
</dbReference>
<reference evidence="2" key="1">
    <citation type="submission" date="2023-09" db="UniProtKB">
        <authorList>
            <consortium name="Ensembl"/>
        </authorList>
    </citation>
    <scope>IDENTIFICATION</scope>
</reference>
<feature type="region of interest" description="Disordered" evidence="1">
    <location>
        <begin position="19"/>
        <end position="76"/>
    </location>
</feature>
<accession>A0A8C0ZMZ0</accession>
<dbReference type="GO" id="GO:0044726">
    <property type="term" value="P:epigenetic programing of female pronucleus"/>
    <property type="evidence" value="ECO:0007669"/>
    <property type="project" value="TreeGrafter"/>
</dbReference>
<name>A0A8C0ZMZ0_CASCN</name>
<evidence type="ECO:0000313" key="2">
    <source>
        <dbReference type="Ensembl" id="ENSCCNP00000004960.1"/>
    </source>
</evidence>
<feature type="compositionally biased region" description="Basic and acidic residues" evidence="1">
    <location>
        <begin position="65"/>
        <end position="76"/>
    </location>
</feature>
<dbReference type="PANTHER" id="PTHR31577:SF2">
    <property type="entry name" value="DEVELOPMENTAL PLURIPOTENCY-ASSOCIATED PROTEIN 3"/>
    <property type="match status" value="1"/>
</dbReference>
<evidence type="ECO:0008006" key="3">
    <source>
        <dbReference type="Google" id="ProtNLM"/>
    </source>
</evidence>
<dbReference type="Pfam" id="PF15549">
    <property type="entry name" value="PGC7_Stella"/>
    <property type="match status" value="1"/>
</dbReference>
<proteinExistence type="predicted"/>
<protein>
    <recommendedName>
        <fullName evidence="3">Developmental pluripotency-associated protein 3</fullName>
    </recommendedName>
</protein>
<dbReference type="GO" id="GO:0005634">
    <property type="term" value="C:nucleus"/>
    <property type="evidence" value="ECO:0007669"/>
    <property type="project" value="TreeGrafter"/>
</dbReference>
<sequence>MEPSQTFNPTLTAESFQMAYEENSPRDSAGSHPETLIRDLHNLTLNPPPRFPSPLPEGPAQVSDRSQRVLQETRGDTPYRQRGVWTLLSARRERLAEMRALLSNRYSRARREKLRDGIKGVQSEPFSVPFQCTCSYCLYHSWDPSENARLGSDYDRDTCPCS</sequence>
<evidence type="ECO:0000256" key="1">
    <source>
        <dbReference type="SAM" id="MobiDB-lite"/>
    </source>
</evidence>
<organism evidence="2">
    <name type="scientific">Castor canadensis</name>
    <name type="common">American beaver</name>
    <dbReference type="NCBI Taxonomy" id="51338"/>
    <lineage>
        <taxon>Eukaryota</taxon>
        <taxon>Metazoa</taxon>
        <taxon>Chordata</taxon>
        <taxon>Craniata</taxon>
        <taxon>Vertebrata</taxon>
        <taxon>Euteleostomi</taxon>
        <taxon>Mammalia</taxon>
        <taxon>Eutheria</taxon>
        <taxon>Euarchontoglires</taxon>
        <taxon>Glires</taxon>
        <taxon>Rodentia</taxon>
        <taxon>Castorimorpha</taxon>
        <taxon>Castoridae</taxon>
        <taxon>Castor</taxon>
    </lineage>
</organism>
<dbReference type="AlphaFoldDB" id="A0A8C0ZMZ0"/>